<evidence type="ECO:0000256" key="4">
    <source>
        <dbReference type="ARBA" id="ARBA00022741"/>
    </source>
</evidence>
<dbReference type="CDD" id="cd10230">
    <property type="entry name" value="ASKHA_NBD_HSP70_HYOU1"/>
    <property type="match status" value="1"/>
</dbReference>
<evidence type="ECO:0000256" key="3">
    <source>
        <dbReference type="ARBA" id="ARBA00022729"/>
    </source>
</evidence>
<gene>
    <name evidence="11" type="primary">20195267</name>
    <name evidence="10" type="ORF">HELRODRAFT_111473</name>
</gene>
<dbReference type="FunFam" id="3.30.30.30:FF:000004">
    <property type="entry name" value="hypoxia up-regulated protein 1"/>
    <property type="match status" value="1"/>
</dbReference>
<dbReference type="Proteomes" id="UP000015101">
    <property type="component" value="Unassembled WGS sequence"/>
</dbReference>
<feature type="region of interest" description="Disordered" evidence="9">
    <location>
        <begin position="552"/>
        <end position="609"/>
    </location>
</feature>
<feature type="compositionally biased region" description="Basic and acidic residues" evidence="9">
    <location>
        <begin position="555"/>
        <end position="571"/>
    </location>
</feature>
<dbReference type="PANTHER" id="PTHR45639:SF3">
    <property type="entry name" value="HYPOXIA UP-REGULATED PROTEIN 1"/>
    <property type="match status" value="1"/>
</dbReference>
<evidence type="ECO:0000256" key="8">
    <source>
        <dbReference type="ARBA" id="ARBA00040503"/>
    </source>
</evidence>
<feature type="compositionally biased region" description="Basic residues" evidence="9">
    <location>
        <begin position="858"/>
        <end position="867"/>
    </location>
</feature>
<dbReference type="EMBL" id="AMQM01004029">
    <property type="status" value="NOT_ANNOTATED_CDS"/>
    <property type="molecule type" value="Genomic_DNA"/>
</dbReference>
<protein>
    <recommendedName>
        <fullName evidence="8">Hypoxia up-regulated protein 1</fullName>
    </recommendedName>
</protein>
<proteinExistence type="inferred from homology"/>
<dbReference type="KEGG" id="hro:HELRODRAFT_111473"/>
<name>T1EFB5_HELRO</name>
<keyword evidence="3" id="KW-0732">Signal</keyword>
<dbReference type="PRINTS" id="PR00301">
    <property type="entry name" value="HEATSHOCK70"/>
</dbReference>
<dbReference type="InterPro" id="IPR029047">
    <property type="entry name" value="HSP70_peptide-bd_sf"/>
</dbReference>
<feature type="compositionally biased region" description="Basic and acidic residues" evidence="9">
    <location>
        <begin position="579"/>
        <end position="589"/>
    </location>
</feature>
<dbReference type="RefSeq" id="XP_009016961.1">
    <property type="nucleotide sequence ID" value="XM_009018713.1"/>
</dbReference>
<dbReference type="CTD" id="20195267"/>
<feature type="region of interest" description="Disordered" evidence="9">
    <location>
        <begin position="838"/>
        <end position="948"/>
    </location>
</feature>
<dbReference type="Gene3D" id="1.20.1270.10">
    <property type="match status" value="1"/>
</dbReference>
<dbReference type="GeneID" id="20195267"/>
<dbReference type="InterPro" id="IPR043129">
    <property type="entry name" value="ATPase_NBD"/>
</dbReference>
<evidence type="ECO:0000256" key="6">
    <source>
        <dbReference type="ARBA" id="ARBA00022840"/>
    </source>
</evidence>
<comment type="subcellular location">
    <subcellularLocation>
        <location evidence="1">Endoplasmic reticulum lumen</location>
    </subcellularLocation>
</comment>
<dbReference type="Gene3D" id="3.30.30.30">
    <property type="match status" value="1"/>
</dbReference>
<reference evidence="10 12" key="2">
    <citation type="journal article" date="2013" name="Nature">
        <title>Insights into bilaterian evolution from three spiralian genomes.</title>
        <authorList>
            <person name="Simakov O."/>
            <person name="Marletaz F."/>
            <person name="Cho S.J."/>
            <person name="Edsinger-Gonzales E."/>
            <person name="Havlak P."/>
            <person name="Hellsten U."/>
            <person name="Kuo D.H."/>
            <person name="Larsson T."/>
            <person name="Lv J."/>
            <person name="Arendt D."/>
            <person name="Savage R."/>
            <person name="Osoegawa K."/>
            <person name="de Jong P."/>
            <person name="Grimwood J."/>
            <person name="Chapman J.A."/>
            <person name="Shapiro H."/>
            <person name="Aerts A."/>
            <person name="Otillar R.P."/>
            <person name="Terry A.Y."/>
            <person name="Boore J.L."/>
            <person name="Grigoriev I.V."/>
            <person name="Lindberg D.R."/>
            <person name="Seaver E.C."/>
            <person name="Weisblat D.A."/>
            <person name="Putnam N.H."/>
            <person name="Rokhsar D.S."/>
        </authorList>
    </citation>
    <scope>NUCLEOTIDE SEQUENCE</scope>
</reference>
<organism evidence="11 12">
    <name type="scientific">Helobdella robusta</name>
    <name type="common">Californian leech</name>
    <dbReference type="NCBI Taxonomy" id="6412"/>
    <lineage>
        <taxon>Eukaryota</taxon>
        <taxon>Metazoa</taxon>
        <taxon>Spiralia</taxon>
        <taxon>Lophotrochozoa</taxon>
        <taxon>Annelida</taxon>
        <taxon>Clitellata</taxon>
        <taxon>Hirudinea</taxon>
        <taxon>Rhynchobdellida</taxon>
        <taxon>Glossiphoniidae</taxon>
        <taxon>Helobdella</taxon>
    </lineage>
</organism>
<sequence>MSIDFGGEFMKIAIVKAGVPMEIVLNKESQRKTPAAVSIRDGERFFGEPAVNDAMRYPKTSYRYLHEVIGKDFDNPLVVEFKKKYPYYEIERDPRTGSVLFVHDENTKYSPEELVGMILQKAKEYAETFAEQPITESVITVPPFFNQAERRAMLRAADLAGLKVLQLINDNTAVALNYGMFRRKSFNSTPSYYMFFDIGASATITTVVEYQVVKVKSATSGLTDTFPQLTIRGVGYDRTLGGSVFQRRLRDHLSKEFDKVKKTKKDVFTDLKAQFKLYKEAGRVKQVLSANVEHFAQVENLLDDEDFRLKVTREEFEALCPDLFDRIAHTVKEALDSSQITLSEISEVILMGGGTRVPKIQEVLKHSIKRDDLGKGINTDEAAALGAVYQAANLGKGFKAQKFNIKDGVLYPIQVDSDTSSSDEAAKIIKRTLFGRMQTYPQKKVMTFNKHVKDFSFEVNYGDLSFLDINELKELGNTTLETISLSGVGEAFSKHSQDGTVAKGIKAHFRLDESGIIHVESVSVFVTEVVEIPVEDEESTLSKLGKSFSKFFGGGDDKEEPKDGTPEEKPSSDTTDSTRQQDDSRKDDTTTTSSSPTKDEKPKTLKKEKQKNVIIKEDLKISVEVHDLKDPDAEKMKLAKKHLNDLRKQDEEKMLLDKVKNEIETFIFDTRDKLEQAAYIKCSTEQERSNILEALSTASDWMYELEDSTPRKVYQDKLTELHNMVKDLFDRVYEYQERPVAIEALNSRVNHSEFFLEGMKNFTAITAGDDQPFTLVEMETLKKLIEETKEWNATVQKEQSESSLTEKPKYTIDDYVTKINALDREIKYLIAKVKNFKPKSTSTNTSSEGSTSNTTTSGKKKKPKKTKTTTMTADKDGETLGLGGDKMTLEDGRDQSSVPTAKDDDDSATKESAKLGDLADDARYEDGDDDESATTTTKTKLSHDETEL</sequence>
<dbReference type="OMA" id="SRTPMIQ"/>
<keyword evidence="7" id="KW-0143">Chaperone</keyword>
<keyword evidence="12" id="KW-1185">Reference proteome</keyword>
<evidence type="ECO:0000256" key="9">
    <source>
        <dbReference type="SAM" id="MobiDB-lite"/>
    </source>
</evidence>
<dbReference type="SUPFAM" id="SSF100934">
    <property type="entry name" value="Heat shock protein 70kD (HSP70), C-terminal subdomain"/>
    <property type="match status" value="1"/>
</dbReference>
<dbReference type="InterPro" id="IPR013126">
    <property type="entry name" value="Hsp_70_fam"/>
</dbReference>
<dbReference type="HOGENOM" id="CLU_005965_5_0_1"/>
<feature type="compositionally biased region" description="Basic and acidic residues" evidence="9">
    <location>
        <begin position="597"/>
        <end position="609"/>
    </location>
</feature>
<dbReference type="GO" id="GO:0005524">
    <property type="term" value="F:ATP binding"/>
    <property type="evidence" value="ECO:0007669"/>
    <property type="project" value="UniProtKB-KW"/>
</dbReference>
<dbReference type="InParanoid" id="T1EFB5"/>
<accession>T1EFB5</accession>
<dbReference type="OrthoDB" id="10262720at2759"/>
<dbReference type="Gene3D" id="3.90.640.10">
    <property type="entry name" value="Actin, Chain A, domain 4"/>
    <property type="match status" value="1"/>
</dbReference>
<dbReference type="AlphaFoldDB" id="T1EFB5"/>
<keyword evidence="5" id="KW-0256">Endoplasmic reticulum</keyword>
<dbReference type="FunFam" id="3.90.640.10:FF:000004">
    <property type="entry name" value="Heat shock 70 kDa protein 4"/>
    <property type="match status" value="1"/>
</dbReference>
<feature type="compositionally biased region" description="Low complexity" evidence="9">
    <location>
        <begin position="839"/>
        <end position="857"/>
    </location>
</feature>
<evidence type="ECO:0000313" key="11">
    <source>
        <dbReference type="EnsemblMetazoa" id="HelroP111473"/>
    </source>
</evidence>
<dbReference type="FunCoup" id="T1EFB5">
    <property type="interactions" value="1783"/>
</dbReference>
<evidence type="ECO:0000256" key="2">
    <source>
        <dbReference type="ARBA" id="ARBA00007381"/>
    </source>
</evidence>
<dbReference type="eggNOG" id="KOG0104">
    <property type="taxonomic scope" value="Eukaryota"/>
</dbReference>
<evidence type="ECO:0000256" key="7">
    <source>
        <dbReference type="ARBA" id="ARBA00023186"/>
    </source>
</evidence>
<dbReference type="GO" id="GO:0005788">
    <property type="term" value="C:endoplasmic reticulum lumen"/>
    <property type="evidence" value="ECO:0007669"/>
    <property type="project" value="UniProtKB-SubCell"/>
</dbReference>
<keyword evidence="4" id="KW-0547">Nucleotide-binding</keyword>
<evidence type="ECO:0000313" key="10">
    <source>
        <dbReference type="EMBL" id="ESO05028.1"/>
    </source>
</evidence>
<dbReference type="GO" id="GO:0140662">
    <property type="term" value="F:ATP-dependent protein folding chaperone"/>
    <property type="evidence" value="ECO:0007669"/>
    <property type="project" value="InterPro"/>
</dbReference>
<dbReference type="InterPro" id="IPR018181">
    <property type="entry name" value="Heat_shock_70_CS"/>
</dbReference>
<evidence type="ECO:0000256" key="5">
    <source>
        <dbReference type="ARBA" id="ARBA00022824"/>
    </source>
</evidence>
<comment type="similarity">
    <text evidence="2">Belongs to the heat shock protein 70 family.</text>
</comment>
<reference evidence="11" key="3">
    <citation type="submission" date="2015-06" db="UniProtKB">
        <authorList>
            <consortium name="EnsemblMetazoa"/>
        </authorList>
    </citation>
    <scope>IDENTIFICATION</scope>
</reference>
<dbReference type="Gene3D" id="3.30.420.40">
    <property type="match status" value="2"/>
</dbReference>
<evidence type="ECO:0000256" key="1">
    <source>
        <dbReference type="ARBA" id="ARBA00004319"/>
    </source>
</evidence>
<dbReference type="SUPFAM" id="SSF53067">
    <property type="entry name" value="Actin-like ATPase domain"/>
    <property type="match status" value="2"/>
</dbReference>
<dbReference type="GO" id="GO:0034663">
    <property type="term" value="C:endoplasmic reticulum chaperone complex"/>
    <property type="evidence" value="ECO:0000318"/>
    <property type="project" value="GO_Central"/>
</dbReference>
<dbReference type="STRING" id="6412.T1EFB5"/>
<reference evidence="12" key="1">
    <citation type="submission" date="2012-12" db="EMBL/GenBank/DDBJ databases">
        <authorList>
            <person name="Hellsten U."/>
            <person name="Grimwood J."/>
            <person name="Chapman J.A."/>
            <person name="Shapiro H."/>
            <person name="Aerts A."/>
            <person name="Otillar R.P."/>
            <person name="Terry A.Y."/>
            <person name="Boore J.L."/>
            <person name="Simakov O."/>
            <person name="Marletaz F."/>
            <person name="Cho S.-J."/>
            <person name="Edsinger-Gonzales E."/>
            <person name="Havlak P."/>
            <person name="Kuo D.-H."/>
            <person name="Larsson T."/>
            <person name="Lv J."/>
            <person name="Arendt D."/>
            <person name="Savage R."/>
            <person name="Osoegawa K."/>
            <person name="de Jong P."/>
            <person name="Lindberg D.R."/>
            <person name="Seaver E.C."/>
            <person name="Weisblat D.A."/>
            <person name="Putnam N.H."/>
            <person name="Grigoriev I.V."/>
            <person name="Rokhsar D.S."/>
        </authorList>
    </citation>
    <scope>NUCLEOTIDE SEQUENCE</scope>
</reference>
<dbReference type="InterPro" id="IPR029048">
    <property type="entry name" value="HSP70_C_sf"/>
</dbReference>
<dbReference type="PROSITE" id="PS01036">
    <property type="entry name" value="HSP70_3"/>
    <property type="match status" value="1"/>
</dbReference>
<keyword evidence="6" id="KW-0067">ATP-binding</keyword>
<dbReference type="PANTHER" id="PTHR45639">
    <property type="entry name" value="HSC70CB, ISOFORM G-RELATED"/>
    <property type="match status" value="1"/>
</dbReference>
<dbReference type="EnsemblMetazoa" id="HelroT111473">
    <property type="protein sequence ID" value="HelroP111473"/>
    <property type="gene ID" value="HelroG111473"/>
</dbReference>
<dbReference type="EMBL" id="KB096411">
    <property type="protein sequence ID" value="ESO05028.1"/>
    <property type="molecule type" value="Genomic_DNA"/>
</dbReference>
<dbReference type="Gene3D" id="2.60.34.10">
    <property type="entry name" value="Substrate Binding Domain Of DNAk, Chain A, domain 1"/>
    <property type="match status" value="1"/>
</dbReference>
<dbReference type="Pfam" id="PF00012">
    <property type="entry name" value="HSP70"/>
    <property type="match status" value="1"/>
</dbReference>
<dbReference type="GO" id="GO:0000774">
    <property type="term" value="F:adenyl-nucleotide exchange factor activity"/>
    <property type="evidence" value="ECO:0000318"/>
    <property type="project" value="GO_Central"/>
</dbReference>
<evidence type="ECO:0000313" key="12">
    <source>
        <dbReference type="Proteomes" id="UP000015101"/>
    </source>
</evidence>